<dbReference type="PROSITE" id="PS51186">
    <property type="entry name" value="GNAT"/>
    <property type="match status" value="1"/>
</dbReference>
<keyword evidence="2" id="KW-0808">Transferase</keyword>
<dbReference type="Proteomes" id="UP000249547">
    <property type="component" value="Unassembled WGS sequence"/>
</dbReference>
<dbReference type="EMBL" id="QLLL01000004">
    <property type="protein sequence ID" value="RAJ05101.1"/>
    <property type="molecule type" value="Genomic_DNA"/>
</dbReference>
<dbReference type="PANTHER" id="PTHR43233">
    <property type="entry name" value="FAMILY N-ACETYLTRANSFERASE, PUTATIVE (AFU_ORTHOLOGUE AFUA_6G03350)-RELATED"/>
    <property type="match status" value="1"/>
</dbReference>
<sequence>MGLYHVTRGKYTVSDDRTKLDLDIIHAFLSNTYWAKNIPHEIIEKSIINSMCFGVYEGEQQVGFARVVTDRATFAYLADVFILESHRGLGLSKFLMEVIMEHRDLQGLRRWMLATRDAHGLYEQFGFMKVEDPTPLMVIHNSNIYQPKE</sequence>
<dbReference type="PANTHER" id="PTHR43233:SF1">
    <property type="entry name" value="FAMILY N-ACETYLTRANSFERASE, PUTATIVE (AFU_ORTHOLOGUE AFUA_6G03350)-RELATED"/>
    <property type="match status" value="1"/>
</dbReference>
<evidence type="ECO:0000259" key="1">
    <source>
        <dbReference type="PROSITE" id="PS51186"/>
    </source>
</evidence>
<gene>
    <name evidence="2" type="ORF">LX64_02255</name>
</gene>
<dbReference type="GO" id="GO:0016747">
    <property type="term" value="F:acyltransferase activity, transferring groups other than amino-acyl groups"/>
    <property type="evidence" value="ECO:0007669"/>
    <property type="project" value="InterPro"/>
</dbReference>
<evidence type="ECO:0000313" key="2">
    <source>
        <dbReference type="EMBL" id="RAJ05101.1"/>
    </source>
</evidence>
<dbReference type="InterPro" id="IPR053144">
    <property type="entry name" value="Acetyltransferase_Butenolide"/>
</dbReference>
<evidence type="ECO:0000313" key="3">
    <source>
        <dbReference type="Proteomes" id="UP000249547"/>
    </source>
</evidence>
<protein>
    <submittedName>
        <fullName evidence="2">Acetyltransferase (GNAT) family protein</fullName>
    </submittedName>
</protein>
<dbReference type="Gene3D" id="3.40.630.30">
    <property type="match status" value="1"/>
</dbReference>
<dbReference type="RefSeq" id="WP_111597723.1">
    <property type="nucleotide sequence ID" value="NZ_QLLL01000004.1"/>
</dbReference>
<organism evidence="2 3">
    <name type="scientific">Chitinophaga skermanii</name>
    <dbReference type="NCBI Taxonomy" id="331697"/>
    <lineage>
        <taxon>Bacteria</taxon>
        <taxon>Pseudomonadati</taxon>
        <taxon>Bacteroidota</taxon>
        <taxon>Chitinophagia</taxon>
        <taxon>Chitinophagales</taxon>
        <taxon>Chitinophagaceae</taxon>
        <taxon>Chitinophaga</taxon>
    </lineage>
</organism>
<dbReference type="CDD" id="cd04301">
    <property type="entry name" value="NAT_SF"/>
    <property type="match status" value="1"/>
</dbReference>
<feature type="domain" description="N-acetyltransferase" evidence="1">
    <location>
        <begin position="11"/>
        <end position="145"/>
    </location>
</feature>
<dbReference type="SUPFAM" id="SSF55729">
    <property type="entry name" value="Acyl-CoA N-acyltransferases (Nat)"/>
    <property type="match status" value="1"/>
</dbReference>
<dbReference type="AlphaFoldDB" id="A0A327QLA5"/>
<reference evidence="2 3" key="1">
    <citation type="submission" date="2018-06" db="EMBL/GenBank/DDBJ databases">
        <title>Genomic Encyclopedia of Archaeal and Bacterial Type Strains, Phase II (KMG-II): from individual species to whole genera.</title>
        <authorList>
            <person name="Goeker M."/>
        </authorList>
    </citation>
    <scope>NUCLEOTIDE SEQUENCE [LARGE SCALE GENOMIC DNA]</scope>
    <source>
        <strain evidence="2 3">DSM 23857</strain>
    </source>
</reference>
<proteinExistence type="predicted"/>
<dbReference type="InterPro" id="IPR000182">
    <property type="entry name" value="GNAT_dom"/>
</dbReference>
<accession>A0A327QLA5</accession>
<keyword evidence="3" id="KW-1185">Reference proteome</keyword>
<name>A0A327QLA5_9BACT</name>
<dbReference type="InterPro" id="IPR016181">
    <property type="entry name" value="Acyl_CoA_acyltransferase"/>
</dbReference>
<comment type="caution">
    <text evidence="2">The sequence shown here is derived from an EMBL/GenBank/DDBJ whole genome shotgun (WGS) entry which is preliminary data.</text>
</comment>
<dbReference type="Pfam" id="PF13508">
    <property type="entry name" value="Acetyltransf_7"/>
    <property type="match status" value="1"/>
</dbReference>
<dbReference type="OrthoDB" id="3216107at2"/>